<dbReference type="EMBL" id="CP040915">
    <property type="protein sequence ID" value="QDC24792.1"/>
    <property type="molecule type" value="Genomic_DNA"/>
</dbReference>
<name>A0A5B8C6J3_9MICO</name>
<gene>
    <name evidence="1" type="ORF">FE374_09360</name>
</gene>
<sequence length="100" mass="10547">MTAADLQKYVGAHEGDATYVESCWAEAASLVAQFVGDATVPAEVIRRATLEVGSELYHRRSAPNGVAQFASLDGTAVRVARDPMVGAYPLLTRYVGGGFA</sequence>
<evidence type="ECO:0008006" key="3">
    <source>
        <dbReference type="Google" id="ProtNLM"/>
    </source>
</evidence>
<reference evidence="1 2" key="1">
    <citation type="submission" date="2019-05" db="EMBL/GenBank/DDBJ databases">
        <title>Georgenia *** sp. nov., and Georgenia *** sp. nov., isolated from the intestinal contents of plateau pika (Ochotona curzoniae) in the Qinghai-Tibet plateau of China.</title>
        <authorList>
            <person name="Tian Z."/>
        </authorList>
    </citation>
    <scope>NUCLEOTIDE SEQUENCE [LARGE SCALE GENOMIC DNA]</scope>
    <source>
        <strain evidence="1 2">Z443</strain>
    </source>
</reference>
<organism evidence="1 2">
    <name type="scientific">Georgenia yuyongxinii</name>
    <dbReference type="NCBI Taxonomy" id="2589797"/>
    <lineage>
        <taxon>Bacteria</taxon>
        <taxon>Bacillati</taxon>
        <taxon>Actinomycetota</taxon>
        <taxon>Actinomycetes</taxon>
        <taxon>Micrococcales</taxon>
        <taxon>Bogoriellaceae</taxon>
        <taxon>Georgenia</taxon>
    </lineage>
</organism>
<dbReference type="OrthoDB" id="3268579at2"/>
<dbReference type="Proteomes" id="UP000314616">
    <property type="component" value="Chromosome"/>
</dbReference>
<proteinExistence type="predicted"/>
<dbReference type="RefSeq" id="WP_139928489.1">
    <property type="nucleotide sequence ID" value="NZ_CP040915.1"/>
</dbReference>
<dbReference type="AlphaFoldDB" id="A0A5B8C6J3"/>
<evidence type="ECO:0000313" key="1">
    <source>
        <dbReference type="EMBL" id="QDC24792.1"/>
    </source>
</evidence>
<protein>
    <recommendedName>
        <fullName evidence="3">Phage gp6-like head-tail connector protein</fullName>
    </recommendedName>
</protein>
<evidence type="ECO:0000313" key="2">
    <source>
        <dbReference type="Proteomes" id="UP000314616"/>
    </source>
</evidence>
<accession>A0A5B8C6J3</accession>
<dbReference type="KEGG" id="gyu:FE374_09360"/>